<accession>A0ABQ5Q686</accession>
<reference evidence="3 4" key="1">
    <citation type="journal article" date="2023" name="Antonie Van Leeuwenhoek">
        <title>Mesoterricola silvestris gen. nov., sp. nov., Mesoterricola sediminis sp. nov., Geothrix oryzae sp. nov., Geothrix edaphica sp. nov., Geothrix rubra sp. nov., and Geothrix limicola sp. nov., six novel members of Acidobacteriota isolated from soils.</title>
        <authorList>
            <person name="Itoh H."/>
            <person name="Sugisawa Y."/>
            <person name="Mise K."/>
            <person name="Xu Z."/>
            <person name="Kuniyasu M."/>
            <person name="Ushijima N."/>
            <person name="Kawano K."/>
            <person name="Kobayashi E."/>
            <person name="Shiratori Y."/>
            <person name="Masuda Y."/>
            <person name="Senoo K."/>
        </authorList>
    </citation>
    <scope>NUCLEOTIDE SEQUENCE [LARGE SCALE GENOMIC DNA]</scope>
    <source>
        <strain evidence="3 4">Red803</strain>
    </source>
</reference>
<organism evidence="3 4">
    <name type="scientific">Geothrix rubra</name>
    <dbReference type="NCBI Taxonomy" id="2927977"/>
    <lineage>
        <taxon>Bacteria</taxon>
        <taxon>Pseudomonadati</taxon>
        <taxon>Acidobacteriota</taxon>
        <taxon>Holophagae</taxon>
        <taxon>Holophagales</taxon>
        <taxon>Holophagaceae</taxon>
        <taxon>Geothrix</taxon>
    </lineage>
</organism>
<comment type="caution">
    <text evidence="3">The sequence shown here is derived from an EMBL/GenBank/DDBJ whole genome shotgun (WGS) entry which is preliminary data.</text>
</comment>
<dbReference type="InterPro" id="IPR052025">
    <property type="entry name" value="Xyloglucanase_GH74"/>
</dbReference>
<dbReference type="CDD" id="cd15482">
    <property type="entry name" value="Sialidase_non-viral"/>
    <property type="match status" value="3"/>
</dbReference>
<dbReference type="PANTHER" id="PTHR43739">
    <property type="entry name" value="XYLOGLUCANASE (EUROFUNG)"/>
    <property type="match status" value="1"/>
</dbReference>
<dbReference type="SUPFAM" id="SSF50939">
    <property type="entry name" value="Sialidases"/>
    <property type="match status" value="2"/>
</dbReference>
<sequence>MRITALTAVLAVSGALLAAAEGPQTKAQQAAAFHPEVPTPSRTGVDAAAAARVALEAASPFRAVPFRCVGPMGQGGRVVQIAADDRAPEHWIVAFATGGLWSTADGGSTWTSLFDRAPVAALGDLAVVWGAPGVPRVIWAGTGEANASRSTYDGAGLFKSLDGGRTWQAAGLADSHRIARIVVDRSNPDVVYVAAQGPLYTEGGQRGVFKTTDGGRTWTQVLKAPARTGAVDLIQDGKDADTLYAALWEKDRKPWDFLESGAGSGVYKTTDGGRTWTRLGHGLPEGATVGRIGLAQSHQDPRKLFAFVDNQTPLPAGEPDPYADPEALTPTRVAALSEAEVAKLEPKRLDAFLRRNGYDASVTAKEVQARMKAGTLTVKSLLASLGDAERALIDARIVGPELYASEDAGATWHRTHQDRLEQFTYTYGYYFGQVRVDPADDRHIYLLGMPAIVSEDGGRTFKGMNGEDWDTVHPDHHALWIDPRDSRRLVLGNDGGLNVSTNGGRTWRAVKNLPVGQFYSIATDRAEPYRIYGGLQDNGVMTGPAEPLKPGQQKDRWKAIYGGDGGMVQVDTKTNGTVYTEYQFGSMARIDGGAPTGIKPKPKLGDGPYRFNWVTPLALSPHSPDILYTGAQEVLRSLDRGATWARISPDLTSNPHQGNVPFGTLTMVVESPKRFGLLYAGTDDGRVWVSRDGGYAWTRCGQGLPADRWVTRLEPSSHAEGTVYATFSAYRNDMAEALIFRSTDYGATWTSLAGNLPAENLNVVREDPANADLLFAGSDLGVFASLDGGRRWEALGADLPHVPVHDLAIQPQAHDLVVGTHGRSAWVAPIGALEALTPAVRAEAAHLFEPAKVQAQAWWKEDRPTWFVTREPKAESFWFHLAKAGDATLTLADAKGVVQRRWTVTGAAGLNRVDWDLLVDPALRKDLPPGRRPFVLAGDYSLTLEAAGKKLTTKVPVEKAKDAPPSDDDEAEAGR</sequence>
<dbReference type="Proteomes" id="UP001165089">
    <property type="component" value="Unassembled WGS sequence"/>
</dbReference>
<dbReference type="PANTHER" id="PTHR43739:SF5">
    <property type="entry name" value="EXO-ALPHA-SIALIDASE"/>
    <property type="match status" value="1"/>
</dbReference>
<feature type="chain" id="PRO_5047009336" description="Glycosyl hydrolase" evidence="2">
    <location>
        <begin position="19"/>
        <end position="975"/>
    </location>
</feature>
<evidence type="ECO:0008006" key="5">
    <source>
        <dbReference type="Google" id="ProtNLM"/>
    </source>
</evidence>
<dbReference type="EMBL" id="BSDD01000002">
    <property type="protein sequence ID" value="GLH69921.1"/>
    <property type="molecule type" value="Genomic_DNA"/>
</dbReference>
<feature type="region of interest" description="Disordered" evidence="1">
    <location>
        <begin position="953"/>
        <end position="975"/>
    </location>
</feature>
<dbReference type="RefSeq" id="WP_285724118.1">
    <property type="nucleotide sequence ID" value="NZ_BSDD01000002.1"/>
</dbReference>
<name>A0ABQ5Q686_9BACT</name>
<feature type="signal peptide" evidence="2">
    <location>
        <begin position="1"/>
        <end position="18"/>
    </location>
</feature>
<evidence type="ECO:0000313" key="4">
    <source>
        <dbReference type="Proteomes" id="UP001165089"/>
    </source>
</evidence>
<protein>
    <recommendedName>
        <fullName evidence="5">Glycosyl hydrolase</fullName>
    </recommendedName>
</protein>
<evidence type="ECO:0000256" key="2">
    <source>
        <dbReference type="SAM" id="SignalP"/>
    </source>
</evidence>
<dbReference type="Gene3D" id="2.130.10.10">
    <property type="entry name" value="YVTN repeat-like/Quinoprotein amine dehydrogenase"/>
    <property type="match status" value="5"/>
</dbReference>
<feature type="compositionally biased region" description="Acidic residues" evidence="1">
    <location>
        <begin position="965"/>
        <end position="975"/>
    </location>
</feature>
<proteinExistence type="predicted"/>
<keyword evidence="4" id="KW-1185">Reference proteome</keyword>
<evidence type="ECO:0000256" key="1">
    <source>
        <dbReference type="SAM" id="MobiDB-lite"/>
    </source>
</evidence>
<evidence type="ECO:0000313" key="3">
    <source>
        <dbReference type="EMBL" id="GLH69921.1"/>
    </source>
</evidence>
<dbReference type="InterPro" id="IPR015943">
    <property type="entry name" value="WD40/YVTN_repeat-like_dom_sf"/>
</dbReference>
<keyword evidence="2" id="KW-0732">Signal</keyword>
<dbReference type="InterPro" id="IPR036278">
    <property type="entry name" value="Sialidase_sf"/>
</dbReference>
<gene>
    <name evidence="3" type="ORF">GETHPA_14540</name>
</gene>